<dbReference type="AlphaFoldDB" id="I2PWN0"/>
<feature type="compositionally biased region" description="Basic and acidic residues" evidence="1">
    <location>
        <begin position="200"/>
        <end position="214"/>
    </location>
</feature>
<evidence type="ECO:0000256" key="1">
    <source>
        <dbReference type="SAM" id="MobiDB-lite"/>
    </source>
</evidence>
<dbReference type="STRING" id="596152.DesU5LDRAFT_0220"/>
<reference evidence="2" key="1">
    <citation type="submission" date="2011-11" db="EMBL/GenBank/DDBJ databases">
        <title>Improved High-Quality Draft sequence of Desulfovibrio sp. U5L.</title>
        <authorList>
            <consortium name="US DOE Joint Genome Institute"/>
            <person name="Lucas S."/>
            <person name="Han J."/>
            <person name="Lapidus A."/>
            <person name="Cheng J.-F."/>
            <person name="Goodwin L."/>
            <person name="Pitluck S."/>
            <person name="Peters L."/>
            <person name="Ovchinnikova G."/>
            <person name="Held B."/>
            <person name="Detter J.C."/>
            <person name="Han C."/>
            <person name="Tapia R."/>
            <person name="Land M."/>
            <person name="Hauser L."/>
            <person name="Kyrpides N."/>
            <person name="Ivanova N."/>
            <person name="Pagani I."/>
            <person name="Gabster J."/>
            <person name="Walker C."/>
            <person name="Stolyar S."/>
            <person name="Stahl D."/>
            <person name="Arkin A."/>
            <person name="Dehal P."/>
            <person name="Hazen T."/>
            <person name="Woyke T."/>
        </authorList>
    </citation>
    <scope>NUCLEOTIDE SEQUENCE [LARGE SCALE GENOMIC DNA]</scope>
    <source>
        <strain evidence="2">U5L</strain>
    </source>
</reference>
<dbReference type="OrthoDB" id="6368944at2"/>
<feature type="compositionally biased region" description="Basic residues" evidence="1">
    <location>
        <begin position="217"/>
        <end position="226"/>
    </location>
</feature>
<proteinExistence type="predicted"/>
<dbReference type="EMBL" id="JH600068">
    <property type="protein sequence ID" value="EIG51936.1"/>
    <property type="molecule type" value="Genomic_DNA"/>
</dbReference>
<evidence type="ECO:0000313" key="2">
    <source>
        <dbReference type="EMBL" id="EIG51936.1"/>
    </source>
</evidence>
<organism evidence="2">
    <name type="scientific">Desulfovibrio sp. U5L</name>
    <dbReference type="NCBI Taxonomy" id="596152"/>
    <lineage>
        <taxon>Bacteria</taxon>
        <taxon>Pseudomonadati</taxon>
        <taxon>Thermodesulfobacteriota</taxon>
        <taxon>Desulfovibrionia</taxon>
        <taxon>Desulfovibrionales</taxon>
        <taxon>Desulfovibrionaceae</taxon>
        <taxon>Desulfovibrio</taxon>
    </lineage>
</organism>
<accession>I2PWN0</accession>
<sequence>MEDVEWGFWAKCGAWTLMEAILLLECKNPKEPILPFSKFFYNTEQFAIRDNRAGFLVTVDGKCLAKTTEIVKIPIGEDLWTYRRGILAGRINCDVVRYKEREIISHDGALTGLRPQVFLAWADSKEIPIPGELLGILDNLEPAIGRHRNSQLDRQRCEAIAQCLWDKDPTSTIEDIIKHPWIQQFGNGSQYTGKNTLRDWVRKVDPRSSSEKTKPSMSKKRNTPEV</sequence>
<name>I2PWN0_9BACT</name>
<gene>
    <name evidence="2" type="ORF">DesU5LDRAFT_0220</name>
</gene>
<feature type="region of interest" description="Disordered" evidence="1">
    <location>
        <begin position="200"/>
        <end position="226"/>
    </location>
</feature>
<dbReference type="HOGENOM" id="CLU_1223146_0_0_7"/>
<protein>
    <submittedName>
        <fullName evidence="2">Uncharacterized protein</fullName>
    </submittedName>
</protein>